<dbReference type="NCBIfam" id="TIGR03557">
    <property type="entry name" value="F420_G6P_family"/>
    <property type="match status" value="1"/>
</dbReference>
<keyword evidence="1" id="KW-0560">Oxidoreductase</keyword>
<gene>
    <name evidence="3" type="ORF">GCM10011506_35820</name>
</gene>
<dbReference type="Gene3D" id="3.20.20.30">
    <property type="entry name" value="Luciferase-like domain"/>
    <property type="match status" value="1"/>
</dbReference>
<dbReference type="EMBL" id="BMEC01000012">
    <property type="protein sequence ID" value="GGC47064.1"/>
    <property type="molecule type" value="Genomic_DNA"/>
</dbReference>
<dbReference type="InterPro" id="IPR036661">
    <property type="entry name" value="Luciferase-like_sf"/>
</dbReference>
<evidence type="ECO:0000313" key="4">
    <source>
        <dbReference type="Proteomes" id="UP000636010"/>
    </source>
</evidence>
<dbReference type="InterPro" id="IPR050564">
    <property type="entry name" value="F420-G6PD/mer"/>
</dbReference>
<accession>A0ABQ1MUY2</accession>
<proteinExistence type="predicted"/>
<dbReference type="InterPro" id="IPR023907">
    <property type="entry name" value="Non-F420_Flavin_OxRdtase"/>
</dbReference>
<keyword evidence="4" id="KW-1185">Reference proteome</keyword>
<dbReference type="InterPro" id="IPR011251">
    <property type="entry name" value="Luciferase-like_dom"/>
</dbReference>
<evidence type="ECO:0000313" key="3">
    <source>
        <dbReference type="EMBL" id="GGC47064.1"/>
    </source>
</evidence>
<evidence type="ECO:0000256" key="1">
    <source>
        <dbReference type="ARBA" id="ARBA00023002"/>
    </source>
</evidence>
<reference evidence="4" key="1">
    <citation type="journal article" date="2019" name="Int. J. Syst. Evol. Microbiol.">
        <title>The Global Catalogue of Microorganisms (GCM) 10K type strain sequencing project: providing services to taxonomists for standard genome sequencing and annotation.</title>
        <authorList>
            <consortium name="The Broad Institute Genomics Platform"/>
            <consortium name="The Broad Institute Genome Sequencing Center for Infectious Disease"/>
            <person name="Wu L."/>
            <person name="Ma J."/>
        </authorList>
    </citation>
    <scope>NUCLEOTIDE SEQUENCE [LARGE SCALE GENOMIC DNA]</scope>
    <source>
        <strain evidence="4">CGMCC 1.10832</strain>
    </source>
</reference>
<name>A0ABQ1MUY2_9BACT</name>
<dbReference type="PANTHER" id="PTHR43244">
    <property type="match status" value="1"/>
</dbReference>
<sequence length="318" mass="36077">MQLGYHASHEQFTPQHLLKLVQKAEKAGFQAILSSDHFHPWSNNQGESGFAWSWLGAAMQVTNLEFGIVNAPGQRYHPAIIAQAMATLDAMFPKRIWLAAGSGQAVNESITGDKWPSKEERNTRLKESVEVMRKLWKGDYVTHKGMIRVENAKLFTKPTHTPTVFGAALTEKTANWVAEWADGMITVSKPLDELKKMVSAFQENGGTKPMTLKVQVSYAESEEEEALDGAWHQWRNNIFPSKLLANLETPEQFEALGEKVRREDLRDHVIIANKPEPLIEKIKAFSEMGFDRIFIHNVNEDQEKFIEFFGKKVIPAFQ</sequence>
<dbReference type="PANTHER" id="PTHR43244:SF1">
    <property type="entry name" value="5,10-METHYLENETETRAHYDROMETHANOPTERIN REDUCTASE"/>
    <property type="match status" value="1"/>
</dbReference>
<evidence type="ECO:0000259" key="2">
    <source>
        <dbReference type="Pfam" id="PF00296"/>
    </source>
</evidence>
<dbReference type="RefSeq" id="WP_188466138.1">
    <property type="nucleotide sequence ID" value="NZ_BAABHU010000012.1"/>
</dbReference>
<dbReference type="CDD" id="cd01097">
    <property type="entry name" value="Tetrahydromethanopterin_reductase"/>
    <property type="match status" value="1"/>
</dbReference>
<feature type="domain" description="Luciferase-like" evidence="2">
    <location>
        <begin position="7"/>
        <end position="292"/>
    </location>
</feature>
<dbReference type="InterPro" id="IPR019945">
    <property type="entry name" value="F420_G6P_DH-rel"/>
</dbReference>
<dbReference type="Proteomes" id="UP000636010">
    <property type="component" value="Unassembled WGS sequence"/>
</dbReference>
<organism evidence="3 4">
    <name type="scientific">Marivirga lumbricoides</name>
    <dbReference type="NCBI Taxonomy" id="1046115"/>
    <lineage>
        <taxon>Bacteria</taxon>
        <taxon>Pseudomonadati</taxon>
        <taxon>Bacteroidota</taxon>
        <taxon>Cytophagia</taxon>
        <taxon>Cytophagales</taxon>
        <taxon>Marivirgaceae</taxon>
        <taxon>Marivirga</taxon>
    </lineage>
</organism>
<dbReference type="SUPFAM" id="SSF51679">
    <property type="entry name" value="Bacterial luciferase-like"/>
    <property type="match status" value="1"/>
</dbReference>
<protein>
    <submittedName>
        <fullName evidence="3">LLM class F420-dependent oxidoreductase</fullName>
    </submittedName>
</protein>
<dbReference type="NCBIfam" id="TIGR03885">
    <property type="entry name" value="flavin_revert"/>
    <property type="match status" value="1"/>
</dbReference>
<comment type="caution">
    <text evidence="3">The sequence shown here is derived from an EMBL/GenBank/DDBJ whole genome shotgun (WGS) entry which is preliminary data.</text>
</comment>
<dbReference type="Pfam" id="PF00296">
    <property type="entry name" value="Bac_luciferase"/>
    <property type="match status" value="1"/>
</dbReference>